<dbReference type="Gene3D" id="3.30.2400.10">
    <property type="entry name" value="Major capsid protein gp5"/>
    <property type="match status" value="1"/>
</dbReference>
<dbReference type="InterPro" id="IPR024455">
    <property type="entry name" value="Phage_capsid"/>
</dbReference>
<evidence type="ECO:0000313" key="5">
    <source>
        <dbReference type="EMBL" id="DAE11528.1"/>
    </source>
</evidence>
<feature type="compositionally biased region" description="Polar residues" evidence="3">
    <location>
        <begin position="88"/>
        <end position="98"/>
    </location>
</feature>
<dbReference type="GO" id="GO:0044423">
    <property type="term" value="C:virion component"/>
    <property type="evidence" value="ECO:0007669"/>
    <property type="project" value="UniProtKB-KW"/>
</dbReference>
<dbReference type="SUPFAM" id="SSF56563">
    <property type="entry name" value="Major capsid protein gp5"/>
    <property type="match status" value="1"/>
</dbReference>
<proteinExistence type="predicted"/>
<reference evidence="5" key="1">
    <citation type="journal article" date="2021" name="Proc. Natl. Acad. Sci. U.S.A.">
        <title>A Catalog of Tens of Thousands of Viruses from Human Metagenomes Reveals Hidden Associations with Chronic Diseases.</title>
        <authorList>
            <person name="Tisza M.J."/>
            <person name="Buck C.B."/>
        </authorList>
    </citation>
    <scope>NUCLEOTIDE SEQUENCE</scope>
    <source>
        <strain evidence="5">Ct4tH12</strain>
    </source>
</reference>
<organism evidence="5">
    <name type="scientific">Myoviridae sp. ct4tH12</name>
    <dbReference type="NCBI Taxonomy" id="2825031"/>
    <lineage>
        <taxon>Viruses</taxon>
        <taxon>Duplodnaviria</taxon>
        <taxon>Heunggongvirae</taxon>
        <taxon>Uroviricota</taxon>
        <taxon>Caudoviricetes</taxon>
    </lineage>
</organism>
<evidence type="ECO:0000256" key="1">
    <source>
        <dbReference type="ARBA" id="ARBA00004328"/>
    </source>
</evidence>
<sequence length="462" mass="50073">MLKALLLRNKIDSKKAELAELRTAAAELEKREKELESDINEAKTEEEKAVVEKAVNQFEQDKAENEKSISELETEIADMEKELDAVEQKQQTPQTKGNSGDEIRKGKVKMEARVKFFGMNVQERDAFFANDAVKSWLERVREMGKNQRSITGAELLIPEVALDLIKETTLKYSKLYKHVNVKSVPGKARQNVMGAIPEAIWTEMCSTLNELNLTFNNVEVDGYKVGGFIAICNAVLEDSDIALATEIISALGQAIGYALDKAILYGTGTKMPLGIVTRLTQAAKPSGYSTTARAWANLTTSNVLAISGKTDAALFKELVIASGNAKADYSHGEMFWAMNEKTFTKLVANALTINAAGAIVTGQNGTMPVIGGAIEKLSFIPDDVIIGGYGDLYLLAERAGTAISQSEHARFIEDQTVFKGTARYDGLPVIAEGFVAIGIGGTKPTANAVTFAEDTANKVTGE</sequence>
<dbReference type="Pfam" id="PF05065">
    <property type="entry name" value="Phage_capsid"/>
    <property type="match status" value="1"/>
</dbReference>
<name>A0A8S5PXP8_9CAUD</name>
<keyword evidence="2" id="KW-0946">Virion</keyword>
<protein>
    <submittedName>
        <fullName evidence="5">Major capsid protein</fullName>
    </submittedName>
</protein>
<feature type="region of interest" description="Disordered" evidence="3">
    <location>
        <begin position="84"/>
        <end position="103"/>
    </location>
</feature>
<dbReference type="InterPro" id="IPR054612">
    <property type="entry name" value="Phage_capsid-like_C"/>
</dbReference>
<dbReference type="NCBIfam" id="TIGR01554">
    <property type="entry name" value="major_cap_HK97"/>
    <property type="match status" value="1"/>
</dbReference>
<feature type="domain" description="Phage capsid-like C-terminal" evidence="4">
    <location>
        <begin position="156"/>
        <end position="437"/>
    </location>
</feature>
<dbReference type="EMBL" id="BK015534">
    <property type="protein sequence ID" value="DAE11528.1"/>
    <property type="molecule type" value="Genomic_DNA"/>
</dbReference>
<evidence type="ECO:0000259" key="4">
    <source>
        <dbReference type="Pfam" id="PF05065"/>
    </source>
</evidence>
<evidence type="ECO:0000256" key="3">
    <source>
        <dbReference type="SAM" id="MobiDB-lite"/>
    </source>
</evidence>
<accession>A0A8S5PXP8</accession>
<evidence type="ECO:0000256" key="2">
    <source>
        <dbReference type="ARBA" id="ARBA00022844"/>
    </source>
</evidence>
<comment type="subcellular location">
    <subcellularLocation>
        <location evidence="1">Virion</location>
    </subcellularLocation>
</comment>